<accession>A0A445KNG7</accession>
<feature type="non-terminal residue" evidence="1">
    <location>
        <position position="1"/>
    </location>
</feature>
<dbReference type="EMBL" id="QZWG01000005">
    <property type="protein sequence ID" value="RZC12288.1"/>
    <property type="molecule type" value="Genomic_DNA"/>
</dbReference>
<dbReference type="AlphaFoldDB" id="A0A445KNG7"/>
<evidence type="ECO:0000313" key="2">
    <source>
        <dbReference type="Proteomes" id="UP000289340"/>
    </source>
</evidence>
<comment type="caution">
    <text evidence="1">The sequence shown here is derived from an EMBL/GenBank/DDBJ whole genome shotgun (WGS) entry which is preliminary data.</text>
</comment>
<gene>
    <name evidence="1" type="ORF">D0Y65_012200</name>
</gene>
<dbReference type="Proteomes" id="UP000289340">
    <property type="component" value="Chromosome 5"/>
</dbReference>
<sequence>VTGLFLLSFEIGGVTQGVQKSSSLFVGLCLCRQWLRHGIFILCGRQSDASRSSATMNPFPLAYGRSVCVNREFSCKLPIAKIIVEVVSGDAPIGIIQTPAPFECIDEDSSTNEAKIVMGPEEYYMKHHGENS</sequence>
<evidence type="ECO:0000313" key="1">
    <source>
        <dbReference type="EMBL" id="RZC12288.1"/>
    </source>
</evidence>
<keyword evidence="2" id="KW-1185">Reference proteome</keyword>
<proteinExistence type="predicted"/>
<name>A0A445KNG7_GLYSO</name>
<reference evidence="1 2" key="1">
    <citation type="submission" date="2018-09" db="EMBL/GenBank/DDBJ databases">
        <title>A high-quality reference genome of wild soybean provides a powerful tool to mine soybean genomes.</title>
        <authorList>
            <person name="Xie M."/>
            <person name="Chung C.Y.L."/>
            <person name="Li M.-W."/>
            <person name="Wong F.-L."/>
            <person name="Chan T.-F."/>
            <person name="Lam H.-M."/>
        </authorList>
    </citation>
    <scope>NUCLEOTIDE SEQUENCE [LARGE SCALE GENOMIC DNA]</scope>
    <source>
        <strain evidence="2">cv. W05</strain>
        <tissue evidence="1">Hypocotyl of etiolated seedlings</tissue>
    </source>
</reference>
<organism evidence="1 2">
    <name type="scientific">Glycine soja</name>
    <name type="common">Wild soybean</name>
    <dbReference type="NCBI Taxonomy" id="3848"/>
    <lineage>
        <taxon>Eukaryota</taxon>
        <taxon>Viridiplantae</taxon>
        <taxon>Streptophyta</taxon>
        <taxon>Embryophyta</taxon>
        <taxon>Tracheophyta</taxon>
        <taxon>Spermatophyta</taxon>
        <taxon>Magnoliopsida</taxon>
        <taxon>eudicotyledons</taxon>
        <taxon>Gunneridae</taxon>
        <taxon>Pentapetalae</taxon>
        <taxon>rosids</taxon>
        <taxon>fabids</taxon>
        <taxon>Fabales</taxon>
        <taxon>Fabaceae</taxon>
        <taxon>Papilionoideae</taxon>
        <taxon>50 kb inversion clade</taxon>
        <taxon>NPAAA clade</taxon>
        <taxon>indigoferoid/millettioid clade</taxon>
        <taxon>Phaseoleae</taxon>
        <taxon>Glycine</taxon>
        <taxon>Glycine subgen. Soja</taxon>
    </lineage>
</organism>
<protein>
    <submittedName>
        <fullName evidence="1">Uncharacterized protein</fullName>
    </submittedName>
</protein>